<name>A0A1X2GSG7_9FUNG</name>
<evidence type="ECO:0008006" key="3">
    <source>
        <dbReference type="Google" id="ProtNLM"/>
    </source>
</evidence>
<evidence type="ECO:0000313" key="2">
    <source>
        <dbReference type="Proteomes" id="UP000242146"/>
    </source>
</evidence>
<accession>A0A1X2GSG7</accession>
<dbReference type="EMBL" id="MCGT01000004">
    <property type="protein sequence ID" value="ORX60391.1"/>
    <property type="molecule type" value="Genomic_DNA"/>
</dbReference>
<dbReference type="AlphaFoldDB" id="A0A1X2GSG7"/>
<dbReference type="OrthoDB" id="2401469at2759"/>
<reference evidence="1 2" key="1">
    <citation type="submission" date="2016-07" db="EMBL/GenBank/DDBJ databases">
        <title>Pervasive Adenine N6-methylation of Active Genes in Fungi.</title>
        <authorList>
            <consortium name="DOE Joint Genome Institute"/>
            <person name="Mondo S.J."/>
            <person name="Dannebaum R.O."/>
            <person name="Kuo R.C."/>
            <person name="Labutti K."/>
            <person name="Haridas S."/>
            <person name="Kuo A."/>
            <person name="Salamov A."/>
            <person name="Ahrendt S.R."/>
            <person name="Lipzen A."/>
            <person name="Sullivan W."/>
            <person name="Andreopoulos W.B."/>
            <person name="Clum A."/>
            <person name="Lindquist E."/>
            <person name="Daum C."/>
            <person name="Ramamoorthy G.K."/>
            <person name="Gryganskyi A."/>
            <person name="Culley D."/>
            <person name="Magnuson J.K."/>
            <person name="James T.Y."/>
            <person name="O'Malley M.A."/>
            <person name="Stajich J.E."/>
            <person name="Spatafora J.W."/>
            <person name="Visel A."/>
            <person name="Grigoriev I.V."/>
        </authorList>
    </citation>
    <scope>NUCLEOTIDE SEQUENCE [LARGE SCALE GENOMIC DNA]</scope>
    <source>
        <strain evidence="1 2">NRRL 3301</strain>
    </source>
</reference>
<protein>
    <recommendedName>
        <fullName evidence="3">SWIM-type domain-containing protein</fullName>
    </recommendedName>
</protein>
<gene>
    <name evidence="1" type="ORF">DM01DRAFT_1281286</name>
</gene>
<sequence length="223" mass="26705">PLITSGTSRTFSPSEIHQLVALQVYEFCRSRNLVFVWVYLYSNWYTRDQWTLWARSARNAIPAGKTTMMIEAHWRVLKRVHLHHINRPRLDYLVYIIISRQCGRLIRSFNQKIATRQVLPEWEGQFRNEWKDLMSRPVQNNRYALYQTDPASWVCGCPYFIHSRFLLCKHLVHRSRHLGNSQGHLTPRRYVITRNHSAPYVKLIPVRNTLKKKKLKRFFLFPA</sequence>
<proteinExistence type="predicted"/>
<organism evidence="1 2">
    <name type="scientific">Hesseltinella vesiculosa</name>
    <dbReference type="NCBI Taxonomy" id="101127"/>
    <lineage>
        <taxon>Eukaryota</taxon>
        <taxon>Fungi</taxon>
        <taxon>Fungi incertae sedis</taxon>
        <taxon>Mucoromycota</taxon>
        <taxon>Mucoromycotina</taxon>
        <taxon>Mucoromycetes</taxon>
        <taxon>Mucorales</taxon>
        <taxon>Cunninghamellaceae</taxon>
        <taxon>Hesseltinella</taxon>
    </lineage>
</organism>
<dbReference type="Proteomes" id="UP000242146">
    <property type="component" value="Unassembled WGS sequence"/>
</dbReference>
<keyword evidence="2" id="KW-1185">Reference proteome</keyword>
<evidence type="ECO:0000313" key="1">
    <source>
        <dbReference type="EMBL" id="ORX60391.1"/>
    </source>
</evidence>
<comment type="caution">
    <text evidence="1">The sequence shown here is derived from an EMBL/GenBank/DDBJ whole genome shotgun (WGS) entry which is preliminary data.</text>
</comment>
<feature type="non-terminal residue" evidence="1">
    <location>
        <position position="1"/>
    </location>
</feature>